<dbReference type="InterPro" id="IPR002109">
    <property type="entry name" value="Glutaredoxin"/>
</dbReference>
<sequence length="188" mass="20348">MRADGPSLVAPVSQRRIHQDKWDIYKMKGLLLLAIAALAHGFTPAPSPRQANTKRMASPLDNILGFIKGGKIGLVKSIAGEYDADAIRLRVDQDIAKNKVLMYSFTTVKAKAVLDEKNAKYTAIELDKDEDGKAIRAELGDILGRTSVPAIWIDGKFIGGCNDGPMGGLITLDESNKLDEMLKAAKAL</sequence>
<dbReference type="PROSITE" id="PS51354">
    <property type="entry name" value="GLUTAREDOXIN_2"/>
    <property type="match status" value="1"/>
</dbReference>
<dbReference type="GO" id="GO:0034599">
    <property type="term" value="P:cellular response to oxidative stress"/>
    <property type="evidence" value="ECO:0007669"/>
    <property type="project" value="TreeGrafter"/>
</dbReference>
<accession>K0TLI2</accession>
<dbReference type="InterPro" id="IPR036249">
    <property type="entry name" value="Thioredoxin-like_sf"/>
</dbReference>
<dbReference type="EMBL" id="AGNL01002995">
    <property type="protein sequence ID" value="EJK75326.1"/>
    <property type="molecule type" value="Genomic_DNA"/>
</dbReference>
<proteinExistence type="predicted"/>
<protein>
    <recommendedName>
        <fullName evidence="1">Glutaredoxin domain-containing protein</fullName>
    </recommendedName>
</protein>
<dbReference type="GO" id="GO:0005737">
    <property type="term" value="C:cytoplasm"/>
    <property type="evidence" value="ECO:0007669"/>
    <property type="project" value="TreeGrafter"/>
</dbReference>
<dbReference type="Pfam" id="PF00462">
    <property type="entry name" value="Glutaredoxin"/>
    <property type="match status" value="1"/>
</dbReference>
<dbReference type="SUPFAM" id="SSF52833">
    <property type="entry name" value="Thioredoxin-like"/>
    <property type="match status" value="1"/>
</dbReference>
<organism evidence="2 3">
    <name type="scientific">Thalassiosira oceanica</name>
    <name type="common">Marine diatom</name>
    <dbReference type="NCBI Taxonomy" id="159749"/>
    <lineage>
        <taxon>Eukaryota</taxon>
        <taxon>Sar</taxon>
        <taxon>Stramenopiles</taxon>
        <taxon>Ochrophyta</taxon>
        <taxon>Bacillariophyta</taxon>
        <taxon>Coscinodiscophyceae</taxon>
        <taxon>Thalassiosirophycidae</taxon>
        <taxon>Thalassiosirales</taxon>
        <taxon>Thalassiosiraceae</taxon>
        <taxon>Thalassiosira</taxon>
    </lineage>
</organism>
<name>K0TLI2_THAOC</name>
<dbReference type="eggNOG" id="KOG1752">
    <property type="taxonomic scope" value="Eukaryota"/>
</dbReference>
<keyword evidence="3" id="KW-1185">Reference proteome</keyword>
<dbReference type="OMA" id="CNDGPMG"/>
<evidence type="ECO:0000313" key="2">
    <source>
        <dbReference type="EMBL" id="EJK75326.1"/>
    </source>
</evidence>
<evidence type="ECO:0000259" key="1">
    <source>
        <dbReference type="Pfam" id="PF00462"/>
    </source>
</evidence>
<dbReference type="OrthoDB" id="418495at2759"/>
<dbReference type="PANTHER" id="PTHR45694:SF18">
    <property type="entry name" value="GLUTAREDOXIN-1-RELATED"/>
    <property type="match status" value="1"/>
</dbReference>
<dbReference type="AlphaFoldDB" id="K0TLI2"/>
<dbReference type="Proteomes" id="UP000266841">
    <property type="component" value="Unassembled WGS sequence"/>
</dbReference>
<dbReference type="GO" id="GO:0015038">
    <property type="term" value="F:glutathione disulfide oxidoreductase activity"/>
    <property type="evidence" value="ECO:0007669"/>
    <property type="project" value="TreeGrafter"/>
</dbReference>
<comment type="caution">
    <text evidence="2">The sequence shown here is derived from an EMBL/GenBank/DDBJ whole genome shotgun (WGS) entry which is preliminary data.</text>
</comment>
<reference evidence="2 3" key="1">
    <citation type="journal article" date="2012" name="Genome Biol.">
        <title>Genome and low-iron response of an oceanic diatom adapted to chronic iron limitation.</title>
        <authorList>
            <person name="Lommer M."/>
            <person name="Specht M."/>
            <person name="Roy A.S."/>
            <person name="Kraemer L."/>
            <person name="Andreson R."/>
            <person name="Gutowska M.A."/>
            <person name="Wolf J."/>
            <person name="Bergner S.V."/>
            <person name="Schilhabel M.B."/>
            <person name="Klostermeier U.C."/>
            <person name="Beiko R.G."/>
            <person name="Rosenstiel P."/>
            <person name="Hippler M."/>
            <person name="Laroche J."/>
        </authorList>
    </citation>
    <scope>NUCLEOTIDE SEQUENCE [LARGE SCALE GENOMIC DNA]</scope>
    <source>
        <strain evidence="2 3">CCMP1005</strain>
    </source>
</reference>
<dbReference type="Gene3D" id="3.40.30.10">
    <property type="entry name" value="Glutaredoxin"/>
    <property type="match status" value="1"/>
</dbReference>
<feature type="domain" description="Glutaredoxin" evidence="1">
    <location>
        <begin position="108"/>
        <end position="158"/>
    </location>
</feature>
<evidence type="ECO:0000313" key="3">
    <source>
        <dbReference type="Proteomes" id="UP000266841"/>
    </source>
</evidence>
<gene>
    <name evidence="2" type="ORF">THAOC_02952</name>
</gene>
<dbReference type="PANTHER" id="PTHR45694">
    <property type="entry name" value="GLUTAREDOXIN 2"/>
    <property type="match status" value="1"/>
</dbReference>